<sequence>MYVQQAIRQMLCHDSEPLYRQIEVEDFNLKPNRNKKLLRMTMTKGRLNRSQQSNRIEMNTDLNINIKKTSELNQIEREREKV</sequence>
<dbReference type="AlphaFoldDB" id="A0A132A0Z1"/>
<evidence type="ECO:0000313" key="1">
    <source>
        <dbReference type="EMBL" id="KPM04581.1"/>
    </source>
</evidence>
<gene>
    <name evidence="1" type="ORF">QR98_0030310</name>
</gene>
<dbReference type="EMBL" id="JXLN01009438">
    <property type="protein sequence ID" value="KPM04581.1"/>
    <property type="molecule type" value="Genomic_DNA"/>
</dbReference>
<proteinExistence type="predicted"/>
<name>A0A132A0Z1_SARSC</name>
<dbReference type="Proteomes" id="UP000616769">
    <property type="component" value="Unassembled WGS sequence"/>
</dbReference>
<accession>A0A132A0Z1</accession>
<comment type="caution">
    <text evidence="1">The sequence shown here is derived from an EMBL/GenBank/DDBJ whole genome shotgun (WGS) entry which is preliminary data.</text>
</comment>
<evidence type="ECO:0000313" key="2">
    <source>
        <dbReference type="Proteomes" id="UP000616769"/>
    </source>
</evidence>
<reference evidence="1 2" key="1">
    <citation type="journal article" date="2015" name="Parasit. Vectors">
        <title>Draft genome of the scabies mite.</title>
        <authorList>
            <person name="Rider S.D.Jr."/>
            <person name="Morgan M.S."/>
            <person name="Arlian L.G."/>
        </authorList>
    </citation>
    <scope>NUCLEOTIDE SEQUENCE [LARGE SCALE GENOMIC DNA]</scope>
    <source>
        <strain evidence="1">Arlian Lab</strain>
    </source>
</reference>
<organism evidence="1 2">
    <name type="scientific">Sarcoptes scabiei</name>
    <name type="common">Itch mite</name>
    <name type="synonym">Acarus scabiei</name>
    <dbReference type="NCBI Taxonomy" id="52283"/>
    <lineage>
        <taxon>Eukaryota</taxon>
        <taxon>Metazoa</taxon>
        <taxon>Ecdysozoa</taxon>
        <taxon>Arthropoda</taxon>
        <taxon>Chelicerata</taxon>
        <taxon>Arachnida</taxon>
        <taxon>Acari</taxon>
        <taxon>Acariformes</taxon>
        <taxon>Sarcoptiformes</taxon>
        <taxon>Astigmata</taxon>
        <taxon>Psoroptidia</taxon>
        <taxon>Sarcoptoidea</taxon>
        <taxon>Sarcoptidae</taxon>
        <taxon>Sarcoptinae</taxon>
        <taxon>Sarcoptes</taxon>
    </lineage>
</organism>
<dbReference type="VEuPathDB" id="VectorBase:SSCA008064"/>
<protein>
    <submittedName>
        <fullName evidence="1">Uncharacterized protein</fullName>
    </submittedName>
</protein>